<dbReference type="PANTHER" id="PTHR33202">
    <property type="entry name" value="ZINC UPTAKE REGULATION PROTEIN"/>
    <property type="match status" value="1"/>
</dbReference>
<evidence type="ECO:0000256" key="7">
    <source>
        <dbReference type="PIRSR" id="PIRSR602481-1"/>
    </source>
</evidence>
<dbReference type="Proteomes" id="UP000017938">
    <property type="component" value="Unassembled WGS sequence"/>
</dbReference>
<comment type="cofactor">
    <cofactor evidence="7">
        <name>Zn(2+)</name>
        <dbReference type="ChEBI" id="CHEBI:29105"/>
    </cofactor>
    <text evidence="7">Binds 1 zinc ion per subunit.</text>
</comment>
<dbReference type="EMBL" id="CBFW010000401">
    <property type="protein sequence ID" value="CDC76836.1"/>
    <property type="molecule type" value="Genomic_DNA"/>
</dbReference>
<dbReference type="AlphaFoldDB" id="R6U9S1"/>
<evidence type="ECO:0000313" key="9">
    <source>
        <dbReference type="EMBL" id="MCI5755770.1"/>
    </source>
</evidence>
<proteinExistence type="inferred from homology"/>
<evidence type="ECO:0000256" key="6">
    <source>
        <dbReference type="ARBA" id="ARBA00023163"/>
    </source>
</evidence>
<sequence>MDAKKIYKTRQKDEITRCLSSFGEEHFTAADVVARLAASGSAIGQATVYRTIDRLAASGELRKYIVDGSTAACYQKSGGKTGCREHFHLKCEGCGRLIHVECDELAKIASHMEKEHGFAVDSSKTVFYGICRECRKIKAGENRE</sequence>
<evidence type="ECO:0000256" key="1">
    <source>
        <dbReference type="ARBA" id="ARBA00007957"/>
    </source>
</evidence>
<dbReference type="SUPFAM" id="SSF46785">
    <property type="entry name" value="Winged helix' DNA-binding domain"/>
    <property type="match status" value="1"/>
</dbReference>
<organism evidence="8 10">
    <name type="scientific">Candidatus Colimorpha enterica</name>
    <dbReference type="NCBI Taxonomy" id="3083063"/>
    <lineage>
        <taxon>Bacteria</taxon>
        <taxon>Pseudomonadati</taxon>
        <taxon>Bacteroidota</taxon>
        <taxon>Bacteroidia</taxon>
        <taxon>Bacteroidales</taxon>
        <taxon>Candidatus Colimorpha</taxon>
    </lineage>
</organism>
<protein>
    <submittedName>
        <fullName evidence="9">Transcriptional repressor</fullName>
    </submittedName>
</protein>
<dbReference type="STRING" id="1263015.BN580_00191"/>
<feature type="binding site" evidence="7">
    <location>
        <position position="91"/>
    </location>
    <ligand>
        <name>Zn(2+)</name>
        <dbReference type="ChEBI" id="CHEBI:29105"/>
    </ligand>
</feature>
<dbReference type="InterPro" id="IPR043135">
    <property type="entry name" value="Fur_C"/>
</dbReference>
<evidence type="ECO:0000256" key="3">
    <source>
        <dbReference type="ARBA" id="ARBA00022833"/>
    </source>
</evidence>
<evidence type="ECO:0000313" key="8">
    <source>
        <dbReference type="EMBL" id="CDC76836.1"/>
    </source>
</evidence>
<dbReference type="GO" id="GO:0008270">
    <property type="term" value="F:zinc ion binding"/>
    <property type="evidence" value="ECO:0007669"/>
    <property type="project" value="TreeGrafter"/>
</dbReference>
<dbReference type="Pfam" id="PF01475">
    <property type="entry name" value="FUR"/>
    <property type="match status" value="1"/>
</dbReference>
<dbReference type="GO" id="GO:1900376">
    <property type="term" value="P:regulation of secondary metabolite biosynthetic process"/>
    <property type="evidence" value="ECO:0007669"/>
    <property type="project" value="TreeGrafter"/>
</dbReference>
<reference evidence="9 11" key="2">
    <citation type="submission" date="2022-03" db="EMBL/GenBank/DDBJ databases">
        <title>Metagenome-assembled genomes from swine fecal metagenomes.</title>
        <authorList>
            <person name="Holman D.B."/>
            <person name="Kommadath A."/>
        </authorList>
    </citation>
    <scope>NUCLEOTIDE SEQUENCE [LARGE SCALE GENOMIC DNA]</scope>
    <source>
        <strain evidence="9">SUG147</strain>
    </source>
</reference>
<evidence type="ECO:0000256" key="4">
    <source>
        <dbReference type="ARBA" id="ARBA00023015"/>
    </source>
</evidence>
<accession>R6U9S1</accession>
<dbReference type="InterPro" id="IPR002481">
    <property type="entry name" value="FUR"/>
</dbReference>
<dbReference type="Gene3D" id="1.10.10.10">
    <property type="entry name" value="Winged helix-like DNA-binding domain superfamily/Winged helix DNA-binding domain"/>
    <property type="match status" value="1"/>
</dbReference>
<name>R6U9S1_9BACT</name>
<dbReference type="GO" id="GO:0045892">
    <property type="term" value="P:negative regulation of DNA-templated transcription"/>
    <property type="evidence" value="ECO:0007669"/>
    <property type="project" value="TreeGrafter"/>
</dbReference>
<dbReference type="Gene3D" id="3.30.1490.190">
    <property type="match status" value="1"/>
</dbReference>
<feature type="binding site" evidence="7">
    <location>
        <position position="134"/>
    </location>
    <ligand>
        <name>Zn(2+)</name>
        <dbReference type="ChEBI" id="CHEBI:29105"/>
    </ligand>
</feature>
<evidence type="ECO:0000256" key="5">
    <source>
        <dbReference type="ARBA" id="ARBA00023125"/>
    </source>
</evidence>
<feature type="binding site" evidence="7">
    <location>
        <position position="94"/>
    </location>
    <ligand>
        <name>Zn(2+)</name>
        <dbReference type="ChEBI" id="CHEBI:29105"/>
    </ligand>
</feature>
<keyword evidence="2" id="KW-0678">Repressor</keyword>
<dbReference type="InterPro" id="IPR036388">
    <property type="entry name" value="WH-like_DNA-bd_sf"/>
</dbReference>
<feature type="binding site" evidence="7">
    <location>
        <position position="131"/>
    </location>
    <ligand>
        <name>Zn(2+)</name>
        <dbReference type="ChEBI" id="CHEBI:29105"/>
    </ligand>
</feature>
<dbReference type="Proteomes" id="UP001139365">
    <property type="component" value="Unassembled WGS sequence"/>
</dbReference>
<comment type="caution">
    <text evidence="8">The sequence shown here is derived from an EMBL/GenBank/DDBJ whole genome shotgun (WGS) entry which is preliminary data.</text>
</comment>
<keyword evidence="7" id="KW-0479">Metal-binding</keyword>
<keyword evidence="6" id="KW-0804">Transcription</keyword>
<dbReference type="EMBL" id="JALEMU010000091">
    <property type="protein sequence ID" value="MCI5755770.1"/>
    <property type="molecule type" value="Genomic_DNA"/>
</dbReference>
<reference evidence="8" key="1">
    <citation type="submission" date="2012-11" db="EMBL/GenBank/DDBJ databases">
        <title>Dependencies among metagenomic species, viruses, plasmids and units of genetic variation.</title>
        <authorList>
            <person name="Nielsen H.B."/>
            <person name="Almeida M."/>
            <person name="Juncker A.S."/>
            <person name="Rasmussen S."/>
            <person name="Li J."/>
            <person name="Sunagawa S."/>
            <person name="Plichta D."/>
            <person name="Gautier L."/>
            <person name="Le Chatelier E."/>
            <person name="Peletier E."/>
            <person name="Bonde I."/>
            <person name="Nielsen T."/>
            <person name="Manichanh C."/>
            <person name="Arumugam M."/>
            <person name="Batto J."/>
            <person name="Santos M.B.Q.D."/>
            <person name="Blom N."/>
            <person name="Borruel N."/>
            <person name="Burgdorf K.S."/>
            <person name="Boumezbeur F."/>
            <person name="Casellas F."/>
            <person name="Dore J."/>
            <person name="Guarner F."/>
            <person name="Hansen T."/>
            <person name="Hildebrand F."/>
            <person name="Kaas R.S."/>
            <person name="Kennedy S."/>
            <person name="Kristiansen K."/>
            <person name="Kultima J.R."/>
            <person name="Leonard P."/>
            <person name="Levenez F."/>
            <person name="Lund O."/>
            <person name="Moumen B."/>
            <person name="Le Paslier D."/>
            <person name="Pons N."/>
            <person name="Pedersen O."/>
            <person name="Prifti E."/>
            <person name="Qin J."/>
            <person name="Raes J."/>
            <person name="Tap J."/>
            <person name="Tims S."/>
            <person name="Ussery D.W."/>
            <person name="Yamada T."/>
            <person name="MetaHit consortium"/>
            <person name="Renault P."/>
            <person name="Sicheritz-Ponten T."/>
            <person name="Bork P."/>
            <person name="Wang J."/>
            <person name="Brunak S."/>
            <person name="Ehrlich S.D."/>
        </authorList>
    </citation>
    <scope>NUCLEOTIDE SEQUENCE [LARGE SCALE GENOMIC DNA]</scope>
</reference>
<keyword evidence="4" id="KW-0805">Transcription regulation</keyword>
<evidence type="ECO:0000313" key="11">
    <source>
        <dbReference type="Proteomes" id="UP001139365"/>
    </source>
</evidence>
<evidence type="ECO:0000313" key="10">
    <source>
        <dbReference type="Proteomes" id="UP000017938"/>
    </source>
</evidence>
<keyword evidence="3 7" id="KW-0862">Zinc</keyword>
<dbReference type="GO" id="GO:0000976">
    <property type="term" value="F:transcription cis-regulatory region binding"/>
    <property type="evidence" value="ECO:0007669"/>
    <property type="project" value="TreeGrafter"/>
</dbReference>
<dbReference type="GO" id="GO:0003700">
    <property type="term" value="F:DNA-binding transcription factor activity"/>
    <property type="evidence" value="ECO:0007669"/>
    <property type="project" value="InterPro"/>
</dbReference>
<dbReference type="InterPro" id="IPR036390">
    <property type="entry name" value="WH_DNA-bd_sf"/>
</dbReference>
<dbReference type="PANTHER" id="PTHR33202:SF7">
    <property type="entry name" value="FERRIC UPTAKE REGULATION PROTEIN"/>
    <property type="match status" value="1"/>
</dbReference>
<gene>
    <name evidence="8" type="ORF">BN580_00191</name>
    <name evidence="9" type="ORF">MR241_05695</name>
</gene>
<comment type="similarity">
    <text evidence="1">Belongs to the Fur family.</text>
</comment>
<keyword evidence="5" id="KW-0238">DNA-binding</keyword>
<dbReference type="CDD" id="cd07153">
    <property type="entry name" value="Fur_like"/>
    <property type="match status" value="1"/>
</dbReference>
<evidence type="ECO:0000256" key="2">
    <source>
        <dbReference type="ARBA" id="ARBA00022491"/>
    </source>
</evidence>